<evidence type="ECO:0000313" key="2">
    <source>
        <dbReference type="EMBL" id="MDC3424014.1"/>
    </source>
</evidence>
<reference evidence="2" key="1">
    <citation type="submission" date="2022-06" db="EMBL/GenBank/DDBJ databases">
        <title>Aquibacillus sp. a new bacterium isolated from soil saline samples.</title>
        <authorList>
            <person name="Galisteo C."/>
            <person name="De La Haba R."/>
            <person name="Sanchez-Porro C."/>
            <person name="Ventosa A."/>
        </authorList>
    </citation>
    <scope>NUCLEOTIDE SEQUENCE</scope>
    <source>
        <strain evidence="2">3ASR75-11</strain>
    </source>
</reference>
<dbReference type="InterPro" id="IPR011059">
    <property type="entry name" value="Metal-dep_hydrolase_composite"/>
</dbReference>
<dbReference type="SUPFAM" id="SSF51338">
    <property type="entry name" value="Composite domain of metallo-dependent hydrolases"/>
    <property type="match status" value="1"/>
</dbReference>
<dbReference type="Gene3D" id="2.30.40.10">
    <property type="entry name" value="Urease, subunit C, domain 1"/>
    <property type="match status" value="1"/>
</dbReference>
<organism evidence="2 3">
    <name type="scientific">Terrihalobacillus insolitus</name>
    <dbReference type="NCBI Taxonomy" id="2950438"/>
    <lineage>
        <taxon>Bacteria</taxon>
        <taxon>Bacillati</taxon>
        <taxon>Bacillota</taxon>
        <taxon>Bacilli</taxon>
        <taxon>Bacillales</taxon>
        <taxon>Bacillaceae</taxon>
        <taxon>Terrihalobacillus</taxon>
    </lineage>
</organism>
<dbReference type="Proteomes" id="UP001145050">
    <property type="component" value="Unassembled WGS sequence"/>
</dbReference>
<dbReference type="Gene3D" id="3.20.20.140">
    <property type="entry name" value="Metal-dependent hydrolases"/>
    <property type="match status" value="1"/>
</dbReference>
<dbReference type="Pfam" id="PF07969">
    <property type="entry name" value="Amidohydro_3"/>
    <property type="match status" value="1"/>
</dbReference>
<dbReference type="Gene3D" id="3.10.310.70">
    <property type="match status" value="1"/>
</dbReference>
<dbReference type="EMBL" id="JAMQKB010000003">
    <property type="protein sequence ID" value="MDC3424014.1"/>
    <property type="molecule type" value="Genomic_DNA"/>
</dbReference>
<keyword evidence="3" id="KW-1185">Reference proteome</keyword>
<dbReference type="RefSeq" id="WP_272435807.1">
    <property type="nucleotide sequence ID" value="NZ_JAMQKB010000003.1"/>
</dbReference>
<dbReference type="InterPro" id="IPR033932">
    <property type="entry name" value="YtcJ-like"/>
</dbReference>
<dbReference type="CDD" id="cd01300">
    <property type="entry name" value="YtcJ_like"/>
    <property type="match status" value="1"/>
</dbReference>
<protein>
    <submittedName>
        <fullName evidence="2">Amidohydrolase</fullName>
    </submittedName>
</protein>
<dbReference type="SUPFAM" id="SSF51556">
    <property type="entry name" value="Metallo-dependent hydrolases"/>
    <property type="match status" value="1"/>
</dbReference>
<proteinExistence type="predicted"/>
<dbReference type="PANTHER" id="PTHR22642:SF2">
    <property type="entry name" value="PROTEIN LONG AFTER FAR-RED 3"/>
    <property type="match status" value="1"/>
</dbReference>
<feature type="domain" description="Amidohydrolase 3" evidence="1">
    <location>
        <begin position="53"/>
        <end position="528"/>
    </location>
</feature>
<dbReference type="PANTHER" id="PTHR22642">
    <property type="entry name" value="IMIDAZOLONEPROPIONASE"/>
    <property type="match status" value="1"/>
</dbReference>
<accession>A0A9X4ALQ6</accession>
<dbReference type="InterPro" id="IPR032466">
    <property type="entry name" value="Metal_Hydrolase"/>
</dbReference>
<dbReference type="GO" id="GO:0016810">
    <property type="term" value="F:hydrolase activity, acting on carbon-nitrogen (but not peptide) bonds"/>
    <property type="evidence" value="ECO:0007669"/>
    <property type="project" value="InterPro"/>
</dbReference>
<dbReference type="AlphaFoldDB" id="A0A9X4ALQ6"/>
<gene>
    <name evidence="2" type="ORF">NC797_05765</name>
</gene>
<name>A0A9X4ALQ6_9BACI</name>
<dbReference type="InterPro" id="IPR013108">
    <property type="entry name" value="Amidohydro_3"/>
</dbReference>
<sequence>MGMLWYGGKIYTMLAENDFVEAIYVEDGFIKETGQCEELIDKYADNIEVKHHLDGATMFPGFVDSHLHIIGHGERLVHLDLSKMRSKQQISSALKARIESLEEGDWLIGEGWNENGWDQDYSIFTLEELDEICPNHPMVLTRICRHAILANTKAMNESGVTNQSTNPQGGVIVRDDEGNPTGYFLDTAQELIKDAIPSLSEASLTRLVEKSVDDLLKYGLVGGHTEDLNYYGGFLKTFRAFTNAIDGVNRKFKAHLLVHHGVLDDRIQETSKTSLETDYVELGAVKIFADGALGGRTAWLMESYDDESGNVGMAIHPIEELEALVKKARKHDLPVAVHAIGDKAVSVIASILKKYPLTNGKRDRIIHAQIINDEVLELLEEIPVVLDIQPTFVASDFPWVMERIGETRAKNAYPWKTFLARGIRCAGGSDAPIEIVDPLIGVQAAMLRRSNWDGKIYQQDEQLTNFEAISLYTTGSAYAINQEERRGKIAPDYTADFTVFDRDIMTLAPEEVQKANVIFTIVDGEIVYSNRV</sequence>
<evidence type="ECO:0000259" key="1">
    <source>
        <dbReference type="Pfam" id="PF07969"/>
    </source>
</evidence>
<evidence type="ECO:0000313" key="3">
    <source>
        <dbReference type="Proteomes" id="UP001145050"/>
    </source>
</evidence>
<comment type="caution">
    <text evidence="2">The sequence shown here is derived from an EMBL/GenBank/DDBJ whole genome shotgun (WGS) entry which is preliminary data.</text>
</comment>